<dbReference type="Proteomes" id="UP001153332">
    <property type="component" value="Unassembled WGS sequence"/>
</dbReference>
<evidence type="ECO:0000313" key="2">
    <source>
        <dbReference type="Proteomes" id="UP001153332"/>
    </source>
</evidence>
<reference evidence="1" key="1">
    <citation type="submission" date="2022-12" db="EMBL/GenBank/DDBJ databases">
        <title>Genome Sequence of Lasiodiplodia mahajangana.</title>
        <authorList>
            <person name="Buettner E."/>
        </authorList>
    </citation>
    <scope>NUCLEOTIDE SEQUENCE</scope>
    <source>
        <strain evidence="1">VT137</strain>
    </source>
</reference>
<organism evidence="1 2">
    <name type="scientific">Lasiodiplodia mahajangana</name>
    <dbReference type="NCBI Taxonomy" id="1108764"/>
    <lineage>
        <taxon>Eukaryota</taxon>
        <taxon>Fungi</taxon>
        <taxon>Dikarya</taxon>
        <taxon>Ascomycota</taxon>
        <taxon>Pezizomycotina</taxon>
        <taxon>Dothideomycetes</taxon>
        <taxon>Dothideomycetes incertae sedis</taxon>
        <taxon>Botryosphaeriales</taxon>
        <taxon>Botryosphaeriaceae</taxon>
        <taxon>Lasiodiplodia</taxon>
    </lineage>
</organism>
<comment type="caution">
    <text evidence="1">The sequence shown here is derived from an EMBL/GenBank/DDBJ whole genome shotgun (WGS) entry which is preliminary data.</text>
</comment>
<protein>
    <submittedName>
        <fullName evidence="1">Uncharacterized protein</fullName>
    </submittedName>
</protein>
<evidence type="ECO:0000313" key="1">
    <source>
        <dbReference type="EMBL" id="KAJ8125794.1"/>
    </source>
</evidence>
<proteinExistence type="predicted"/>
<sequence length="69" mass="6906">MTYASGEGRECNSVNGELVTRDDVAGEAAAELASGGDRHELPGAEVRGGGGSGSSADSEEGRERGTHGE</sequence>
<gene>
    <name evidence="1" type="ORF">O1611_g7844</name>
</gene>
<accession>A0ACC2JEA2</accession>
<keyword evidence="2" id="KW-1185">Reference proteome</keyword>
<dbReference type="EMBL" id="JAPUUL010002174">
    <property type="protein sequence ID" value="KAJ8125794.1"/>
    <property type="molecule type" value="Genomic_DNA"/>
</dbReference>
<name>A0ACC2JEA2_9PEZI</name>